<dbReference type="GeneID" id="54423648"/>
<evidence type="ECO:0000256" key="3">
    <source>
        <dbReference type="SAM" id="MobiDB-lite"/>
    </source>
</evidence>
<organism evidence="5">
    <name type="scientific">Eremomyces bilateralis CBS 781.70</name>
    <dbReference type="NCBI Taxonomy" id="1392243"/>
    <lineage>
        <taxon>Eukaryota</taxon>
        <taxon>Fungi</taxon>
        <taxon>Dikarya</taxon>
        <taxon>Ascomycota</taxon>
        <taxon>Pezizomycotina</taxon>
        <taxon>Dothideomycetes</taxon>
        <taxon>Dothideomycetes incertae sedis</taxon>
        <taxon>Eremomycetales</taxon>
        <taxon>Eremomycetaceae</taxon>
        <taxon>Eremomyces</taxon>
    </lineage>
</organism>
<sequence>MTADSYIGKRLSFNSHLCTVRYIGQVRGTWGDWLGVEWDDPGRGKHSGEYNGTRYFECLSGEPTAGSFVRPNRPSDPSRNFLDALRYKYASDNPDDGTSVHGHSEAKIITFGTKAAEEIGFDKIRKQLADFHELKVVILDGLGVSQLSRRREDGGAVVEGAARVRETCPKILELELSRNLFEDWAEVTSVCEELDRLRSLRIDGTRFRDINLATADHRASKPVYEGLRSLSIQYGLLTWQQIASIASSFVRLQHLLCGGNRLRELSHATLPDSLTVVSLEEGLLQNLDDARPLSRLPHLQKLVLKRNRIASIDVEAVDEKSPLVFQPSLTDVDLSYNLISSWDFINALQAVFPGLISLRVAHNPLYDDLRSADGKILNADDGYMLTIARLAPLESLNFSTISAKERLNAESYYLSSIARELSKNPESAEPAILRGHPRYAALCGEYGEPNVDRAIEAVNPNSLAARLVRFQFYLAGKALDGVKGGGLSKAEIEIPKRYSVYAVMGIVGKKFNLEPVRLRLIWETGEYEVKGQDKAEGEESDMVSDDELSEDERSREIGEREVELVPSSRPATTWIDGHVAKVRVELKRR</sequence>
<accession>A0A6G1GG10</accession>
<feature type="domain" description="CAP-Gly" evidence="4">
    <location>
        <begin position="24"/>
        <end position="70"/>
    </location>
</feature>
<dbReference type="Proteomes" id="UP000504638">
    <property type="component" value="Unplaced"/>
</dbReference>
<reference evidence="5 7" key="1">
    <citation type="submission" date="2020-01" db="EMBL/GenBank/DDBJ databases">
        <authorList>
            <consortium name="DOE Joint Genome Institute"/>
            <person name="Haridas S."/>
            <person name="Albert R."/>
            <person name="Binder M."/>
            <person name="Bloem J."/>
            <person name="Labutti K."/>
            <person name="Salamov A."/>
            <person name="Andreopoulos B."/>
            <person name="Baker S.E."/>
            <person name="Barry K."/>
            <person name="Bills G."/>
            <person name="Bluhm B.H."/>
            <person name="Cannon C."/>
            <person name="Castanera R."/>
            <person name="Culley D.E."/>
            <person name="Daum C."/>
            <person name="Ezra D."/>
            <person name="Gonzalez J.B."/>
            <person name="Henrissat B."/>
            <person name="Kuo A."/>
            <person name="Liang C."/>
            <person name="Lipzen A."/>
            <person name="Lutzoni F."/>
            <person name="Magnuson J."/>
            <person name="Mondo S."/>
            <person name="Nolan M."/>
            <person name="Ohm R."/>
            <person name="Pangilinan J."/>
            <person name="Park H.-J."/>
            <person name="Ramirez L."/>
            <person name="Alfaro M."/>
            <person name="Sun H."/>
            <person name="Tritt A."/>
            <person name="Yoshinaga Y."/>
            <person name="Zwiers L.-H."/>
            <person name="Turgeon B.G."/>
            <person name="Goodwin S.B."/>
            <person name="Spatafora J.W."/>
            <person name="Crous P.W."/>
            <person name="Grigoriev I.V."/>
        </authorList>
    </citation>
    <scope>NUCLEOTIDE SEQUENCE</scope>
    <source>
        <strain evidence="5 7">CBS 781.70</strain>
    </source>
</reference>
<keyword evidence="2" id="KW-0677">Repeat</keyword>
<dbReference type="Gene3D" id="2.30.30.190">
    <property type="entry name" value="CAP Gly-rich-like domain"/>
    <property type="match status" value="1"/>
</dbReference>
<dbReference type="RefSeq" id="XP_033538624.1">
    <property type="nucleotide sequence ID" value="XM_033683078.1"/>
</dbReference>
<dbReference type="SUPFAM" id="SSF52058">
    <property type="entry name" value="L domain-like"/>
    <property type="match status" value="1"/>
</dbReference>
<dbReference type="PANTHER" id="PTHR18849">
    <property type="entry name" value="LEUCINE RICH REPEAT PROTEIN"/>
    <property type="match status" value="1"/>
</dbReference>
<evidence type="ECO:0000313" key="6">
    <source>
        <dbReference type="Proteomes" id="UP000504638"/>
    </source>
</evidence>
<evidence type="ECO:0000256" key="2">
    <source>
        <dbReference type="ARBA" id="ARBA00022737"/>
    </source>
</evidence>
<proteinExistence type="predicted"/>
<dbReference type="AlphaFoldDB" id="A0A6G1GG10"/>
<dbReference type="SMART" id="SM01052">
    <property type="entry name" value="CAP_GLY"/>
    <property type="match status" value="1"/>
</dbReference>
<dbReference type="InterPro" id="IPR000938">
    <property type="entry name" value="CAP-Gly_domain"/>
</dbReference>
<protein>
    <submittedName>
        <fullName evidence="5 7">Tubulin-specific chaperone E</fullName>
    </submittedName>
</protein>
<dbReference type="InterPro" id="IPR001611">
    <property type="entry name" value="Leu-rich_rpt"/>
</dbReference>
<feature type="compositionally biased region" description="Basic and acidic residues" evidence="3">
    <location>
        <begin position="551"/>
        <end position="562"/>
    </location>
</feature>
<evidence type="ECO:0000259" key="4">
    <source>
        <dbReference type="PROSITE" id="PS50245"/>
    </source>
</evidence>
<reference evidence="7" key="3">
    <citation type="submission" date="2025-04" db="UniProtKB">
        <authorList>
            <consortium name="RefSeq"/>
        </authorList>
    </citation>
    <scope>IDENTIFICATION</scope>
    <source>
        <strain evidence="7">CBS 781.70</strain>
    </source>
</reference>
<dbReference type="EMBL" id="ML975149">
    <property type="protein sequence ID" value="KAF1816993.1"/>
    <property type="molecule type" value="Genomic_DNA"/>
</dbReference>
<dbReference type="Pfam" id="PF01302">
    <property type="entry name" value="CAP_GLY"/>
    <property type="match status" value="1"/>
</dbReference>
<dbReference type="SUPFAM" id="SSF74924">
    <property type="entry name" value="Cap-Gly domain"/>
    <property type="match status" value="1"/>
</dbReference>
<evidence type="ECO:0000313" key="7">
    <source>
        <dbReference type="RefSeq" id="XP_033538624.1"/>
    </source>
</evidence>
<feature type="region of interest" description="Disordered" evidence="3">
    <location>
        <begin position="531"/>
        <end position="562"/>
    </location>
</feature>
<dbReference type="PANTHER" id="PTHR18849:SF0">
    <property type="entry name" value="CILIA- AND FLAGELLA-ASSOCIATED PROTEIN 410-RELATED"/>
    <property type="match status" value="1"/>
</dbReference>
<gene>
    <name evidence="5 7" type="ORF">P152DRAFT_5719</name>
</gene>
<keyword evidence="6" id="KW-1185">Reference proteome</keyword>
<reference evidence="7" key="2">
    <citation type="submission" date="2020-04" db="EMBL/GenBank/DDBJ databases">
        <authorList>
            <consortium name="NCBI Genome Project"/>
        </authorList>
    </citation>
    <scope>NUCLEOTIDE SEQUENCE</scope>
    <source>
        <strain evidence="7">CBS 781.70</strain>
    </source>
</reference>
<name>A0A6G1GG10_9PEZI</name>
<dbReference type="InterPro" id="IPR036859">
    <property type="entry name" value="CAP-Gly_dom_sf"/>
</dbReference>
<dbReference type="PROSITE" id="PS51450">
    <property type="entry name" value="LRR"/>
    <property type="match status" value="1"/>
</dbReference>
<dbReference type="InterPro" id="IPR032675">
    <property type="entry name" value="LRR_dom_sf"/>
</dbReference>
<dbReference type="OrthoDB" id="5273213at2759"/>
<feature type="compositionally biased region" description="Acidic residues" evidence="3">
    <location>
        <begin position="538"/>
        <end position="550"/>
    </location>
</feature>
<dbReference type="PROSITE" id="PS50245">
    <property type="entry name" value="CAP_GLY_2"/>
    <property type="match status" value="1"/>
</dbReference>
<evidence type="ECO:0000256" key="1">
    <source>
        <dbReference type="ARBA" id="ARBA00022614"/>
    </source>
</evidence>
<keyword evidence="1" id="KW-0433">Leucine-rich repeat</keyword>
<dbReference type="Gene3D" id="3.80.10.10">
    <property type="entry name" value="Ribonuclease Inhibitor"/>
    <property type="match status" value="2"/>
</dbReference>
<evidence type="ECO:0000313" key="5">
    <source>
        <dbReference type="EMBL" id="KAF1816993.1"/>
    </source>
</evidence>